<protein>
    <submittedName>
        <fullName evidence="1">Uncharacterized protein</fullName>
    </submittedName>
</protein>
<comment type="caution">
    <text evidence="1">The sequence shown here is derived from an EMBL/GenBank/DDBJ whole genome shotgun (WGS) entry which is preliminary data.</text>
</comment>
<reference evidence="2" key="1">
    <citation type="journal article" date="2019" name="Gigascience">
        <title>De novo genome assembly of the endangered Acer yangbiense, a plant species with extremely small populations endemic to Yunnan Province, China.</title>
        <authorList>
            <person name="Yang J."/>
            <person name="Wariss H.M."/>
            <person name="Tao L."/>
            <person name="Zhang R."/>
            <person name="Yun Q."/>
            <person name="Hollingsworth P."/>
            <person name="Dao Z."/>
            <person name="Luo G."/>
            <person name="Guo H."/>
            <person name="Ma Y."/>
            <person name="Sun W."/>
        </authorList>
    </citation>
    <scope>NUCLEOTIDE SEQUENCE [LARGE SCALE GENOMIC DNA]</scope>
    <source>
        <strain evidence="2">cv. Malutang</strain>
    </source>
</reference>
<dbReference type="OrthoDB" id="1939491at2759"/>
<evidence type="ECO:0000313" key="1">
    <source>
        <dbReference type="EMBL" id="TXG47605.1"/>
    </source>
</evidence>
<gene>
    <name evidence="1" type="ORF">EZV62_026899</name>
</gene>
<dbReference type="Proteomes" id="UP000323000">
    <property type="component" value="Chromosome 13"/>
</dbReference>
<keyword evidence="2" id="KW-1185">Reference proteome</keyword>
<organism evidence="1 2">
    <name type="scientific">Acer yangbiense</name>
    <dbReference type="NCBI Taxonomy" id="1000413"/>
    <lineage>
        <taxon>Eukaryota</taxon>
        <taxon>Viridiplantae</taxon>
        <taxon>Streptophyta</taxon>
        <taxon>Embryophyta</taxon>
        <taxon>Tracheophyta</taxon>
        <taxon>Spermatophyta</taxon>
        <taxon>Magnoliopsida</taxon>
        <taxon>eudicotyledons</taxon>
        <taxon>Gunneridae</taxon>
        <taxon>Pentapetalae</taxon>
        <taxon>rosids</taxon>
        <taxon>malvids</taxon>
        <taxon>Sapindales</taxon>
        <taxon>Sapindaceae</taxon>
        <taxon>Hippocastanoideae</taxon>
        <taxon>Acereae</taxon>
        <taxon>Acer</taxon>
    </lineage>
</organism>
<dbReference type="Pfam" id="PF13975">
    <property type="entry name" value="gag-asp_proteas"/>
    <property type="match status" value="1"/>
</dbReference>
<name>A0A5C7GSP3_9ROSI</name>
<dbReference type="AlphaFoldDB" id="A0A5C7GSP3"/>
<dbReference type="Gene3D" id="2.40.70.10">
    <property type="entry name" value="Acid Proteases"/>
    <property type="match status" value="1"/>
</dbReference>
<accession>A0A5C7GSP3</accession>
<evidence type="ECO:0000313" key="2">
    <source>
        <dbReference type="Proteomes" id="UP000323000"/>
    </source>
</evidence>
<dbReference type="InterPro" id="IPR021109">
    <property type="entry name" value="Peptidase_aspartic_dom_sf"/>
</dbReference>
<sequence>MLNAIVTQLEEAKASESQASIGKQVRVMQDTGATHNFISVDEAKRLGLRITNDKGAIKAANAIRHSTCGEVKFSHLFEEQQAN</sequence>
<dbReference type="EMBL" id="VAHF01000013">
    <property type="protein sequence ID" value="TXG47605.1"/>
    <property type="molecule type" value="Genomic_DNA"/>
</dbReference>
<proteinExistence type="predicted"/>